<keyword evidence="3" id="KW-1185">Reference proteome</keyword>
<feature type="compositionally biased region" description="Basic and acidic residues" evidence="1">
    <location>
        <begin position="22"/>
        <end position="33"/>
    </location>
</feature>
<proteinExistence type="predicted"/>
<organism evidence="2 3">
    <name type="scientific">Botrytis hyacinthi</name>
    <dbReference type="NCBI Taxonomy" id="278943"/>
    <lineage>
        <taxon>Eukaryota</taxon>
        <taxon>Fungi</taxon>
        <taxon>Dikarya</taxon>
        <taxon>Ascomycota</taxon>
        <taxon>Pezizomycotina</taxon>
        <taxon>Leotiomycetes</taxon>
        <taxon>Helotiales</taxon>
        <taxon>Sclerotiniaceae</taxon>
        <taxon>Botrytis</taxon>
    </lineage>
</organism>
<protein>
    <submittedName>
        <fullName evidence="2">Uncharacterized protein</fullName>
    </submittedName>
</protein>
<name>A0A4Z1H1R1_9HELO</name>
<evidence type="ECO:0000313" key="3">
    <source>
        <dbReference type="Proteomes" id="UP000297814"/>
    </source>
</evidence>
<sequence>MSDPESHQRSPTPPHALRRRDHQTLRRNSDRHSYTGMDRSPFYSDNLHLPKNNELDRNRRGNSPNSEIDVRRADLAHERLGTANFTFFLRNNVVTTKGVEAVWNMDSTQDVTIHLDFECDENIEAHVEELSRLRRLGYFEAAL</sequence>
<dbReference type="EMBL" id="PQXK01000026">
    <property type="protein sequence ID" value="TGO41130.1"/>
    <property type="molecule type" value="Genomic_DNA"/>
</dbReference>
<comment type="caution">
    <text evidence="2">The sequence shown here is derived from an EMBL/GenBank/DDBJ whole genome shotgun (WGS) entry which is preliminary data.</text>
</comment>
<accession>A0A4Z1H1R1</accession>
<dbReference type="AlphaFoldDB" id="A0A4Z1H1R1"/>
<dbReference type="Proteomes" id="UP000297814">
    <property type="component" value="Unassembled WGS sequence"/>
</dbReference>
<gene>
    <name evidence="2" type="ORF">BHYA_0026g00370</name>
</gene>
<evidence type="ECO:0000313" key="2">
    <source>
        <dbReference type="EMBL" id="TGO41130.1"/>
    </source>
</evidence>
<feature type="region of interest" description="Disordered" evidence="1">
    <location>
        <begin position="1"/>
        <end position="70"/>
    </location>
</feature>
<evidence type="ECO:0000256" key="1">
    <source>
        <dbReference type="SAM" id="MobiDB-lite"/>
    </source>
</evidence>
<reference evidence="2 3" key="1">
    <citation type="submission" date="2017-12" db="EMBL/GenBank/DDBJ databases">
        <title>Comparative genomics of Botrytis spp.</title>
        <authorList>
            <person name="Valero-Jimenez C.A."/>
            <person name="Tapia P."/>
            <person name="Veloso J."/>
            <person name="Silva-Moreno E."/>
            <person name="Staats M."/>
            <person name="Valdes J.H."/>
            <person name="Van Kan J.A.L."/>
        </authorList>
    </citation>
    <scope>NUCLEOTIDE SEQUENCE [LARGE SCALE GENOMIC DNA]</scope>
    <source>
        <strain evidence="2 3">Bh0001</strain>
    </source>
</reference>